<evidence type="ECO:0000256" key="2">
    <source>
        <dbReference type="ARBA" id="ARBA00023004"/>
    </source>
</evidence>
<gene>
    <name evidence="5" type="ORF">PSDVSF_30190</name>
</gene>
<feature type="domain" description="4Fe-4S ferredoxin-type" evidence="4">
    <location>
        <begin position="231"/>
        <end position="261"/>
    </location>
</feature>
<evidence type="ECO:0000256" key="3">
    <source>
        <dbReference type="ARBA" id="ARBA00023014"/>
    </source>
</evidence>
<evidence type="ECO:0000313" key="5">
    <source>
        <dbReference type="EMBL" id="BCS89777.1"/>
    </source>
</evidence>
<keyword evidence="1" id="KW-0479">Metal-binding</keyword>
<accession>A0ABM7P9I7</accession>
<dbReference type="EMBL" id="AP024485">
    <property type="protein sequence ID" value="BCS89777.1"/>
    <property type="molecule type" value="Genomic_DNA"/>
</dbReference>
<dbReference type="Proteomes" id="UP001053296">
    <property type="component" value="Chromosome"/>
</dbReference>
<keyword evidence="3" id="KW-0411">Iron-sulfur</keyword>
<dbReference type="PROSITE" id="PS00198">
    <property type="entry name" value="4FE4S_FER_1"/>
    <property type="match status" value="2"/>
</dbReference>
<protein>
    <submittedName>
        <fullName evidence="5">Hydrogenase</fullName>
    </submittedName>
</protein>
<organism evidence="5 6">
    <name type="scientific">Pseudodesulfovibrio sediminis</name>
    <dbReference type="NCBI Taxonomy" id="2810563"/>
    <lineage>
        <taxon>Bacteria</taxon>
        <taxon>Pseudomonadati</taxon>
        <taxon>Thermodesulfobacteriota</taxon>
        <taxon>Desulfovibrionia</taxon>
        <taxon>Desulfovibrionales</taxon>
        <taxon>Desulfovibrionaceae</taxon>
    </lineage>
</organism>
<dbReference type="PANTHER" id="PTHR40447:SF1">
    <property type="entry name" value="ANAEROBIC SULFITE REDUCTASE SUBUNIT A"/>
    <property type="match status" value="1"/>
</dbReference>
<dbReference type="InterPro" id="IPR017900">
    <property type="entry name" value="4Fe4S_Fe_S_CS"/>
</dbReference>
<dbReference type="SUPFAM" id="SSF46548">
    <property type="entry name" value="alpha-helical ferredoxin"/>
    <property type="match status" value="1"/>
</dbReference>
<reference evidence="5" key="1">
    <citation type="journal article" date="2022" name="Arch. Microbiol.">
        <title>Pseudodesulfovibrio sediminis sp. nov., a mesophilic and neutrophilic sulfate-reducing bacterium isolated from sediment of a brackish lake.</title>
        <authorList>
            <person name="Takahashi A."/>
            <person name="Kojima H."/>
            <person name="Watanabe M."/>
            <person name="Fukui M."/>
        </authorList>
    </citation>
    <scope>NUCLEOTIDE SEQUENCE</scope>
    <source>
        <strain evidence="5">SF6</strain>
    </source>
</reference>
<evidence type="ECO:0000256" key="1">
    <source>
        <dbReference type="ARBA" id="ARBA00022723"/>
    </source>
</evidence>
<name>A0ABM7P9I7_9BACT</name>
<dbReference type="PROSITE" id="PS51379">
    <property type="entry name" value="4FE4S_FER_2"/>
    <property type="match status" value="2"/>
</dbReference>
<feature type="domain" description="4Fe-4S ferredoxin-type" evidence="4">
    <location>
        <begin position="308"/>
        <end position="338"/>
    </location>
</feature>
<evidence type="ECO:0000313" key="6">
    <source>
        <dbReference type="Proteomes" id="UP001053296"/>
    </source>
</evidence>
<dbReference type="InterPro" id="IPR017896">
    <property type="entry name" value="4Fe4S_Fe-S-bd"/>
</dbReference>
<keyword evidence="6" id="KW-1185">Reference proteome</keyword>
<dbReference type="RefSeq" id="WP_229591735.1">
    <property type="nucleotide sequence ID" value="NZ_AP024485.1"/>
</dbReference>
<proteinExistence type="predicted"/>
<evidence type="ECO:0000259" key="4">
    <source>
        <dbReference type="PROSITE" id="PS51379"/>
    </source>
</evidence>
<dbReference type="PANTHER" id="PTHR40447">
    <property type="entry name" value="ANAEROBIC SULFITE REDUCTASE SUBUNIT A"/>
    <property type="match status" value="1"/>
</dbReference>
<keyword evidence="2" id="KW-0408">Iron</keyword>
<sequence length="351" mass="38086">MAAKFLATDQLVPWLAELNGKYRTLVPMREGDAVVFSPFQESVAPVLEVRPTAAPRGSVFPQCDPLLTFEYKKDPEQPAKVMVEVTERRDDTPAVVVGGRPCDAAGFNTFDRVYETDTIKDLNYLARRENTLFVSLICTKPATTCFCNWVGGGPADPVGSDVQMIPVNGGWLLESVTDRGEAMLNEGSLPDGADKSAEAGSVKDAANAAMGEAQDVSAAKDKLLELFDDADFWEAQSAKCISCGTCTYLCPTCYCFNITDEKFGMKGVRLRTWDNCMSSQFTMEASGHNPRPTKAHRLKNRVGHKFSYYPSLHGDNIACVGCGRCIKSCPASVDIRAIVLNAIAAPAPQEG</sequence>
<dbReference type="Pfam" id="PF17179">
    <property type="entry name" value="Fer4_22"/>
    <property type="match status" value="1"/>
</dbReference>